<dbReference type="InterPro" id="IPR018694">
    <property type="entry name" value="DUF2193"/>
</dbReference>
<name>A0ABT8M1R6_9EURY</name>
<accession>A0ABT8M1R6</accession>
<evidence type="ECO:0000313" key="1">
    <source>
        <dbReference type="EMBL" id="MDN7011613.1"/>
    </source>
</evidence>
<proteinExistence type="predicted"/>
<sequence>MRELYEKMINEAMTAQRADVETLKTKRGQKFVLTDTKPYVDAVRGMTAIGDQSQAVIDLHKNSVVSHAEVLQSLTKTVRPEDDPFVEHYQTPAVLDILKSQDGAFAKSVDAFTEAIAAAEARIGLEAVRRYGGFYGPTCVVDFALIPGSTSNVVNRVLQKTDIPVEHKRAILAAKSWGMNTSYGFGDTFAHALEEGATPGEATAKEVGIMQRIYRDPMEAQAELMDGAGMSSFDPRKYMSEYRRRMEPTVRAAVDDGVHYANILTVPAYSVGDVAHHIAQSTFNMCKDDVVMATIEAVTDVMESSLRKSLDSYKSYWDVLSVATGSSAAATEYLLQLDGFNAPMIVDLLTRRFHNYVQLYPSRGAAAELHNCDFMDMIYRGWKILDKAQRMRNGSGETLVPMVGKYPVDLSPIHANEVLMNPQWYAYPACAISVRFAALMSLADYPCLLTSEPVTATMMTNIIALEKETAAAPVRACKNCASACLVDMRHQYCQWREAV</sequence>
<gene>
    <name evidence="1" type="ORF">FGW20_00870</name>
</gene>
<evidence type="ECO:0000313" key="2">
    <source>
        <dbReference type="Proteomes" id="UP001168423"/>
    </source>
</evidence>
<reference evidence="1" key="1">
    <citation type="submission" date="2019-05" db="EMBL/GenBank/DDBJ databases">
        <title>Isolation and characterization of methanogens from the cold seep sediment at Four-Way Closure Ridge.</title>
        <authorList>
            <person name="You Y.-T."/>
            <person name="Chen S.-C."/>
            <person name="Zhang W.-L."/>
            <person name="Lai M.-C."/>
        </authorList>
    </citation>
    <scope>NUCLEOTIDE SEQUENCE</scope>
    <source>
        <strain evidence="1">FWC-SCC3</strain>
    </source>
</reference>
<dbReference type="Pfam" id="PF09959">
    <property type="entry name" value="DUF2193"/>
    <property type="match status" value="1"/>
</dbReference>
<dbReference type="RefSeq" id="WP_301676220.1">
    <property type="nucleotide sequence ID" value="NZ_VCYI01000001.1"/>
</dbReference>
<dbReference type="EMBL" id="VCYI01000001">
    <property type="protein sequence ID" value="MDN7011613.1"/>
    <property type="molecule type" value="Genomic_DNA"/>
</dbReference>
<keyword evidence="2" id="KW-1185">Reference proteome</keyword>
<dbReference type="Proteomes" id="UP001168423">
    <property type="component" value="Unassembled WGS sequence"/>
</dbReference>
<protein>
    <submittedName>
        <fullName evidence="1">DUF2193 domain-containing protein</fullName>
    </submittedName>
</protein>
<organism evidence="1 2">
    <name type="scientific">Methanoculleus methanifontis</name>
    <dbReference type="NCBI Taxonomy" id="2584086"/>
    <lineage>
        <taxon>Archaea</taxon>
        <taxon>Methanobacteriati</taxon>
        <taxon>Methanobacteriota</taxon>
        <taxon>Stenosarchaea group</taxon>
        <taxon>Methanomicrobia</taxon>
        <taxon>Methanomicrobiales</taxon>
        <taxon>Methanomicrobiaceae</taxon>
        <taxon>Methanoculleus</taxon>
    </lineage>
</organism>
<comment type="caution">
    <text evidence="1">The sequence shown here is derived from an EMBL/GenBank/DDBJ whole genome shotgun (WGS) entry which is preliminary data.</text>
</comment>